<gene>
    <name evidence="1" type="ORF">SAMN04488132_103218</name>
</gene>
<sequence length="75" mass="8370">MTQYKNLSGTSGILAYEIGTDSITVQFKSGQYYLYNTSSTSAFNIERMKQLAVAGSGLSTFISTTVKDGYHRKWR</sequence>
<keyword evidence="2" id="KW-1185">Reference proteome</keyword>
<dbReference type="AlphaFoldDB" id="A0A1T4M784"/>
<name>A0A1T4M784_9BACT</name>
<dbReference type="STRING" id="413434.SAMN04488132_103218"/>
<accession>A0A1T4M784</accession>
<proteinExistence type="predicted"/>
<reference evidence="1 2" key="1">
    <citation type="submission" date="2017-02" db="EMBL/GenBank/DDBJ databases">
        <authorList>
            <person name="Peterson S.W."/>
        </authorList>
    </citation>
    <scope>NUCLEOTIDE SEQUENCE [LARGE SCALE GENOMIC DNA]</scope>
    <source>
        <strain evidence="1 2">DSM 22335</strain>
    </source>
</reference>
<dbReference type="RefSeq" id="WP_078830704.1">
    <property type="nucleotide sequence ID" value="NZ_FUWH01000003.1"/>
</dbReference>
<organism evidence="1 2">
    <name type="scientific">Sediminibacterium ginsengisoli</name>
    <dbReference type="NCBI Taxonomy" id="413434"/>
    <lineage>
        <taxon>Bacteria</taxon>
        <taxon>Pseudomonadati</taxon>
        <taxon>Bacteroidota</taxon>
        <taxon>Chitinophagia</taxon>
        <taxon>Chitinophagales</taxon>
        <taxon>Chitinophagaceae</taxon>
        <taxon>Sediminibacterium</taxon>
    </lineage>
</organism>
<evidence type="ECO:0000313" key="1">
    <source>
        <dbReference type="EMBL" id="SJZ62771.1"/>
    </source>
</evidence>
<protein>
    <recommendedName>
        <fullName evidence="3">KTSC domain-containing protein</fullName>
    </recommendedName>
</protein>
<dbReference type="OrthoDB" id="7775479at2"/>
<evidence type="ECO:0000313" key="2">
    <source>
        <dbReference type="Proteomes" id="UP000190888"/>
    </source>
</evidence>
<evidence type="ECO:0008006" key="3">
    <source>
        <dbReference type="Google" id="ProtNLM"/>
    </source>
</evidence>
<dbReference type="Proteomes" id="UP000190888">
    <property type="component" value="Unassembled WGS sequence"/>
</dbReference>
<dbReference type="EMBL" id="FUWH01000003">
    <property type="protein sequence ID" value="SJZ62771.1"/>
    <property type="molecule type" value="Genomic_DNA"/>
</dbReference>